<evidence type="ECO:0000313" key="4">
    <source>
        <dbReference type="Proteomes" id="UP000699975"/>
    </source>
</evidence>
<proteinExistence type="predicted"/>
<gene>
    <name evidence="3" type="ORF">KCG45_07970</name>
</gene>
<dbReference type="Pfam" id="PF06863">
    <property type="entry name" value="DUF1254"/>
    <property type="match status" value="1"/>
</dbReference>
<dbReference type="Proteomes" id="UP000699975">
    <property type="component" value="Unassembled WGS sequence"/>
</dbReference>
<evidence type="ECO:0000256" key="1">
    <source>
        <dbReference type="SAM" id="SignalP"/>
    </source>
</evidence>
<organism evidence="3 4">
    <name type="scientific">Erythrobacter ani</name>
    <dbReference type="NCBI Taxonomy" id="2827235"/>
    <lineage>
        <taxon>Bacteria</taxon>
        <taxon>Pseudomonadati</taxon>
        <taxon>Pseudomonadota</taxon>
        <taxon>Alphaproteobacteria</taxon>
        <taxon>Sphingomonadales</taxon>
        <taxon>Erythrobacteraceae</taxon>
        <taxon>Erythrobacter/Porphyrobacter group</taxon>
        <taxon>Erythrobacter</taxon>
    </lineage>
</organism>
<dbReference type="InterPro" id="IPR010679">
    <property type="entry name" value="DUF1254"/>
</dbReference>
<keyword evidence="1" id="KW-0732">Signal</keyword>
<dbReference type="PROSITE" id="PS51257">
    <property type="entry name" value="PROKAR_LIPOPROTEIN"/>
    <property type="match status" value="1"/>
</dbReference>
<evidence type="ECO:0000313" key="3">
    <source>
        <dbReference type="EMBL" id="MBV7266112.1"/>
    </source>
</evidence>
<reference evidence="3 4" key="1">
    <citation type="submission" date="2021-04" db="EMBL/GenBank/DDBJ databases">
        <authorList>
            <person name="Pira H."/>
            <person name="Risdian C."/>
            <person name="Wink J."/>
        </authorList>
    </citation>
    <scope>NUCLEOTIDE SEQUENCE [LARGE SCALE GENOMIC DNA]</scope>
    <source>
        <strain evidence="3 4">WH131</strain>
    </source>
</reference>
<evidence type="ECO:0000259" key="2">
    <source>
        <dbReference type="Pfam" id="PF06863"/>
    </source>
</evidence>
<accession>A0ABS6SM99</accession>
<feature type="chain" id="PRO_5046820148" evidence="1">
    <location>
        <begin position="21"/>
        <end position="170"/>
    </location>
</feature>
<keyword evidence="4" id="KW-1185">Reference proteome</keyword>
<protein>
    <submittedName>
        <fullName evidence="3">DUF1254 domain-containing protein</fullName>
    </submittedName>
</protein>
<dbReference type="RefSeq" id="WP_218316744.1">
    <property type="nucleotide sequence ID" value="NZ_JAGSPB010000002.1"/>
</dbReference>
<name>A0ABS6SM99_9SPHN</name>
<feature type="domain" description="DUF1254" evidence="2">
    <location>
        <begin position="50"/>
        <end position="167"/>
    </location>
</feature>
<feature type="signal peptide" evidence="1">
    <location>
        <begin position="1"/>
        <end position="20"/>
    </location>
</feature>
<dbReference type="EMBL" id="JAGSPB010000002">
    <property type="protein sequence ID" value="MBV7266112.1"/>
    <property type="molecule type" value="Genomic_DNA"/>
</dbReference>
<sequence>MRRWLGPLATGFVAAAACHAAALHFTPAFIMDRAYTLIGESGVPIHAFRLAPQMRPDTQTVVRPSPDLAYSICRFDLDRAPDGLRVVMAASNEYSSVSFYDARTNNFLTIRGKGKTREATLYREGSRAAGTGGYSSPTDKGVVLIRRLAPTDAAYRDVERTAEGDRCEVL</sequence>
<comment type="caution">
    <text evidence="3">The sequence shown here is derived from an EMBL/GenBank/DDBJ whole genome shotgun (WGS) entry which is preliminary data.</text>
</comment>